<dbReference type="STRING" id="1349785.GCA_000509405_02332"/>
<accession>A0A2H1EBX1</accession>
<dbReference type="OrthoDB" id="9798438at2"/>
<protein>
    <recommendedName>
        <fullName evidence="3">Secretion system C-terminal sorting domain-containing protein</fullName>
    </recommendedName>
</protein>
<organism evidence="1 2">
    <name type="scientific">Tenacibaculum maritimum NCIMB 2154</name>
    <dbReference type="NCBI Taxonomy" id="1349785"/>
    <lineage>
        <taxon>Bacteria</taxon>
        <taxon>Pseudomonadati</taxon>
        <taxon>Bacteroidota</taxon>
        <taxon>Flavobacteriia</taxon>
        <taxon>Flavobacteriales</taxon>
        <taxon>Flavobacteriaceae</taxon>
        <taxon>Tenacibaculum</taxon>
    </lineage>
</organism>
<evidence type="ECO:0000313" key="1">
    <source>
        <dbReference type="EMBL" id="SFZ84066.1"/>
    </source>
</evidence>
<dbReference type="AlphaFoldDB" id="A0A2H1EBX1"/>
<dbReference type="Proteomes" id="UP000231564">
    <property type="component" value="Chromosome MARIT"/>
</dbReference>
<dbReference type="EMBL" id="LT634361">
    <property type="protein sequence ID" value="SFZ84066.1"/>
    <property type="molecule type" value="Genomic_DNA"/>
</dbReference>
<proteinExistence type="predicted"/>
<gene>
    <name evidence="1" type="ORF">MARIT_2509</name>
</gene>
<dbReference type="RefSeq" id="WP_100211639.1">
    <property type="nucleotide sequence ID" value="NZ_CP138495.1"/>
</dbReference>
<reference evidence="1 2" key="1">
    <citation type="submission" date="2016-11" db="EMBL/GenBank/DDBJ databases">
        <authorList>
            <person name="Jaros S."/>
            <person name="Januszkiewicz K."/>
            <person name="Wedrychowicz H."/>
        </authorList>
    </citation>
    <scope>NUCLEOTIDE SEQUENCE [LARGE SCALE GENOMIC DNA]</scope>
    <source>
        <strain evidence="1">NCIMB 2154T</strain>
    </source>
</reference>
<evidence type="ECO:0000313" key="2">
    <source>
        <dbReference type="Proteomes" id="UP000231564"/>
    </source>
</evidence>
<sequence length="368" mass="41459">MKSPSLLPLIFFTSVLSFLTYGQEVSLKTILPSSIQETSGLIKIDGKLITHNDSGSKPELYEFDDITGAVTRIVTVKNATNIDWEDLANDDDYIYIGDFGNNFGNRRDLKVYRIPITDYLGTTDDTVEAEEIKFKYSEQTDFSSNAYATNFDAEALIAYKDVLYLFTKNWVNSQTNIYALSKSPGAYEISSIGSINAQGFVTGADYNQISNTVILTGYAPNVNFIIEIRDFNATNFSNGNIRRYTITPPNNTSTQIESILSISEDEYYLTSESYQSKSPALIKLNSKTLSINDPIKKPFILGPNPSEDMITIQGYNFLRTKIYDLKGQFCKEVTGKEIYIGDLNKGTYLFYIKEVKSDKYVIEKIIKN</sequence>
<keyword evidence="2" id="KW-1185">Reference proteome</keyword>
<dbReference type="KEGG" id="tmar:MARIT_2509"/>
<dbReference type="GeneID" id="47723973"/>
<name>A0A2H1EBX1_9FLAO</name>
<evidence type="ECO:0008006" key="3">
    <source>
        <dbReference type="Google" id="ProtNLM"/>
    </source>
</evidence>